<evidence type="ECO:0000313" key="2">
    <source>
        <dbReference type="EMBL" id="GFQ79128.1"/>
    </source>
</evidence>
<sequence length="131" mass="14545">MEYVKTSALAVCENFRRRSPHAIMGNMLTIFGLLVIVLANTWAHPSTSASTLTDFPETMITEVPIGSFTEDNVTVTTTFVTETAFGYIQDISRPCEFEILYLATPGTLHLSVISLTKDLMVNRSMSLRAYT</sequence>
<gene>
    <name evidence="2" type="ORF">TNCT_385741</name>
</gene>
<accession>A0A8X6KQS2</accession>
<feature type="transmembrane region" description="Helical" evidence="1">
    <location>
        <begin position="23"/>
        <end position="43"/>
    </location>
</feature>
<organism evidence="2 3">
    <name type="scientific">Trichonephila clavata</name>
    <name type="common">Joro spider</name>
    <name type="synonym">Nephila clavata</name>
    <dbReference type="NCBI Taxonomy" id="2740835"/>
    <lineage>
        <taxon>Eukaryota</taxon>
        <taxon>Metazoa</taxon>
        <taxon>Ecdysozoa</taxon>
        <taxon>Arthropoda</taxon>
        <taxon>Chelicerata</taxon>
        <taxon>Arachnida</taxon>
        <taxon>Araneae</taxon>
        <taxon>Araneomorphae</taxon>
        <taxon>Entelegynae</taxon>
        <taxon>Araneoidea</taxon>
        <taxon>Nephilidae</taxon>
        <taxon>Trichonephila</taxon>
    </lineage>
</organism>
<keyword evidence="3" id="KW-1185">Reference proteome</keyword>
<evidence type="ECO:0000256" key="1">
    <source>
        <dbReference type="SAM" id="Phobius"/>
    </source>
</evidence>
<keyword evidence="1" id="KW-0472">Membrane</keyword>
<protein>
    <submittedName>
        <fullName evidence="2">Uncharacterized protein</fullName>
    </submittedName>
</protein>
<dbReference type="EMBL" id="BMAO01032005">
    <property type="protein sequence ID" value="GFQ79128.1"/>
    <property type="molecule type" value="Genomic_DNA"/>
</dbReference>
<dbReference type="Proteomes" id="UP000887116">
    <property type="component" value="Unassembled WGS sequence"/>
</dbReference>
<name>A0A8X6KQS2_TRICU</name>
<dbReference type="AlphaFoldDB" id="A0A8X6KQS2"/>
<proteinExistence type="predicted"/>
<evidence type="ECO:0000313" key="3">
    <source>
        <dbReference type="Proteomes" id="UP000887116"/>
    </source>
</evidence>
<keyword evidence="1" id="KW-1133">Transmembrane helix</keyword>
<comment type="caution">
    <text evidence="2">The sequence shown here is derived from an EMBL/GenBank/DDBJ whole genome shotgun (WGS) entry which is preliminary data.</text>
</comment>
<reference evidence="2" key="1">
    <citation type="submission" date="2020-07" db="EMBL/GenBank/DDBJ databases">
        <title>Multicomponent nature underlies the extraordinary mechanical properties of spider dragline silk.</title>
        <authorList>
            <person name="Kono N."/>
            <person name="Nakamura H."/>
            <person name="Mori M."/>
            <person name="Yoshida Y."/>
            <person name="Ohtoshi R."/>
            <person name="Malay A.D."/>
            <person name="Moran D.A.P."/>
            <person name="Tomita M."/>
            <person name="Numata K."/>
            <person name="Arakawa K."/>
        </authorList>
    </citation>
    <scope>NUCLEOTIDE SEQUENCE</scope>
</reference>
<keyword evidence="1" id="KW-0812">Transmembrane</keyword>